<keyword evidence="2" id="KW-1185">Reference proteome</keyword>
<dbReference type="RefSeq" id="WP_191815949.1">
    <property type="nucleotide sequence ID" value="NZ_JACSQT010000008.1"/>
</dbReference>
<organism evidence="1 2">
    <name type="scientific">Cytobacillus stercorigallinarum</name>
    <dbReference type="NCBI Taxonomy" id="2762240"/>
    <lineage>
        <taxon>Bacteria</taxon>
        <taxon>Bacillati</taxon>
        <taxon>Bacillota</taxon>
        <taxon>Bacilli</taxon>
        <taxon>Bacillales</taxon>
        <taxon>Bacillaceae</taxon>
        <taxon>Cytobacillus</taxon>
    </lineage>
</organism>
<reference evidence="1 2" key="1">
    <citation type="submission" date="2020-08" db="EMBL/GenBank/DDBJ databases">
        <title>A Genomic Blueprint of the Chicken Gut Microbiome.</title>
        <authorList>
            <person name="Gilroy R."/>
            <person name="Ravi A."/>
            <person name="Getino M."/>
            <person name="Pursley I."/>
            <person name="Horton D.L."/>
            <person name="Alikhan N.-F."/>
            <person name="Baker D."/>
            <person name="Gharbi K."/>
            <person name="Hall N."/>
            <person name="Watson M."/>
            <person name="Adriaenssens E.M."/>
            <person name="Foster-Nyarko E."/>
            <person name="Jarju S."/>
            <person name="Secka A."/>
            <person name="Antonio M."/>
            <person name="Oren A."/>
            <person name="Chaudhuri R."/>
            <person name="La Ragione R.M."/>
            <person name="Hildebrand F."/>
            <person name="Pallen M.J."/>
        </authorList>
    </citation>
    <scope>NUCLEOTIDE SEQUENCE [LARGE SCALE GENOMIC DNA]</scope>
    <source>
        <strain evidence="1 2">Sa5YUA1</strain>
    </source>
</reference>
<name>A0ABR8QSZ3_9BACI</name>
<sequence>MEWVLAILLGAAVVLLILSFVKGKQSKSEQEQHIDQVSFSLMDEIHQLQQKVKFMEIDAEITAVEAGTSEVQSDHRLLLREMIDLHRRGYSNESIAQKQKMSLQEVNNLLAPYEKRSTERSKVAQ</sequence>
<evidence type="ECO:0008006" key="3">
    <source>
        <dbReference type="Google" id="ProtNLM"/>
    </source>
</evidence>
<protein>
    <recommendedName>
        <fullName evidence="3">DUF2802 domain-containing protein</fullName>
    </recommendedName>
</protein>
<gene>
    <name evidence="1" type="ORF">H9655_16350</name>
</gene>
<accession>A0ABR8QSZ3</accession>
<proteinExistence type="predicted"/>
<evidence type="ECO:0000313" key="2">
    <source>
        <dbReference type="Proteomes" id="UP000657931"/>
    </source>
</evidence>
<dbReference type="EMBL" id="JACSQT010000008">
    <property type="protein sequence ID" value="MBD7938608.1"/>
    <property type="molecule type" value="Genomic_DNA"/>
</dbReference>
<evidence type="ECO:0000313" key="1">
    <source>
        <dbReference type="EMBL" id="MBD7938608.1"/>
    </source>
</evidence>
<dbReference type="Proteomes" id="UP000657931">
    <property type="component" value="Unassembled WGS sequence"/>
</dbReference>
<comment type="caution">
    <text evidence="1">The sequence shown here is derived from an EMBL/GenBank/DDBJ whole genome shotgun (WGS) entry which is preliminary data.</text>
</comment>